<dbReference type="Proteomes" id="UP001431783">
    <property type="component" value="Unassembled WGS sequence"/>
</dbReference>
<protein>
    <submittedName>
        <fullName evidence="1">Uncharacterized protein</fullName>
    </submittedName>
</protein>
<organism evidence="1 2">
    <name type="scientific">Henosepilachna vigintioctopunctata</name>
    <dbReference type="NCBI Taxonomy" id="420089"/>
    <lineage>
        <taxon>Eukaryota</taxon>
        <taxon>Metazoa</taxon>
        <taxon>Ecdysozoa</taxon>
        <taxon>Arthropoda</taxon>
        <taxon>Hexapoda</taxon>
        <taxon>Insecta</taxon>
        <taxon>Pterygota</taxon>
        <taxon>Neoptera</taxon>
        <taxon>Endopterygota</taxon>
        <taxon>Coleoptera</taxon>
        <taxon>Polyphaga</taxon>
        <taxon>Cucujiformia</taxon>
        <taxon>Coccinelloidea</taxon>
        <taxon>Coccinellidae</taxon>
        <taxon>Epilachninae</taxon>
        <taxon>Epilachnini</taxon>
        <taxon>Henosepilachna</taxon>
    </lineage>
</organism>
<evidence type="ECO:0000313" key="2">
    <source>
        <dbReference type="Proteomes" id="UP001431783"/>
    </source>
</evidence>
<sequence>PDIIEQSKKLSSHQGALQKDESADTVIITKYRFAVGETLVRCPFWGPHKEIWQINDDKILPF</sequence>
<evidence type="ECO:0000313" key="1">
    <source>
        <dbReference type="EMBL" id="KAK9876102.1"/>
    </source>
</evidence>
<dbReference type="EMBL" id="JARQZJ010000035">
    <property type="protein sequence ID" value="KAK9876102.1"/>
    <property type="molecule type" value="Genomic_DNA"/>
</dbReference>
<gene>
    <name evidence="1" type="ORF">WA026_011216</name>
</gene>
<name>A0AAW1TWY4_9CUCU</name>
<dbReference type="AlphaFoldDB" id="A0AAW1TWY4"/>
<reference evidence="1 2" key="1">
    <citation type="submission" date="2023-03" db="EMBL/GenBank/DDBJ databases">
        <title>Genome insight into feeding habits of ladybird beetles.</title>
        <authorList>
            <person name="Li H.-S."/>
            <person name="Huang Y.-H."/>
            <person name="Pang H."/>
        </authorList>
    </citation>
    <scope>NUCLEOTIDE SEQUENCE [LARGE SCALE GENOMIC DNA]</scope>
    <source>
        <strain evidence="1">SYSU_2023b</strain>
        <tissue evidence="1">Whole body</tissue>
    </source>
</reference>
<proteinExistence type="predicted"/>
<keyword evidence="2" id="KW-1185">Reference proteome</keyword>
<accession>A0AAW1TWY4</accession>
<comment type="caution">
    <text evidence="1">The sequence shown here is derived from an EMBL/GenBank/DDBJ whole genome shotgun (WGS) entry which is preliminary data.</text>
</comment>
<feature type="non-terminal residue" evidence="1">
    <location>
        <position position="1"/>
    </location>
</feature>